<dbReference type="Proteomes" id="UP000632222">
    <property type="component" value="Unassembled WGS sequence"/>
</dbReference>
<sequence>MILENAPLLDFARPTPMAILGTGRVGQNLAQKLAERGHPVLMGSRDPEACAERWNAPGIVFLDPAAAIRQAELVINALPGEHSLEVLRGLQSELAGKILVDVANAVQRSAGQMEPLYPDSSLGERLQEALPETEVVKTLNTMMFKVMTDPHALQTPPTAFLSGDSSRARATVQALLKELGWPADWTLDLGDISSARGTEALFLLVPHLVRSLGFVPFALGIAR</sequence>
<dbReference type="PANTHER" id="PTHR14239">
    <property type="entry name" value="DUDULIN-RELATED"/>
    <property type="match status" value="1"/>
</dbReference>
<accession>A0ABQ2CZN8</accession>
<proteinExistence type="predicted"/>
<feature type="domain" description="Pyrroline-5-carboxylate reductase catalytic N-terminal" evidence="2">
    <location>
        <begin position="17"/>
        <end position="104"/>
    </location>
</feature>
<evidence type="ECO:0000256" key="1">
    <source>
        <dbReference type="ARBA" id="ARBA00023002"/>
    </source>
</evidence>
<keyword evidence="1" id="KW-0560">Oxidoreductase</keyword>
<dbReference type="InterPro" id="IPR051267">
    <property type="entry name" value="STEAP_metalloreductase"/>
</dbReference>
<evidence type="ECO:0000313" key="4">
    <source>
        <dbReference type="Proteomes" id="UP000632222"/>
    </source>
</evidence>
<gene>
    <name evidence="3" type="ORF">GCM10008938_23340</name>
</gene>
<dbReference type="InterPro" id="IPR028939">
    <property type="entry name" value="P5C_Rdtase_cat_N"/>
</dbReference>
<evidence type="ECO:0000313" key="3">
    <source>
        <dbReference type="EMBL" id="GGJ36543.1"/>
    </source>
</evidence>
<dbReference type="SUPFAM" id="SSF51735">
    <property type="entry name" value="NAD(P)-binding Rossmann-fold domains"/>
    <property type="match status" value="1"/>
</dbReference>
<dbReference type="Pfam" id="PF03807">
    <property type="entry name" value="F420_oxidored"/>
    <property type="match status" value="1"/>
</dbReference>
<name>A0ABQ2CZN8_9DEIO</name>
<organism evidence="3 4">
    <name type="scientific">Deinococcus roseus</name>
    <dbReference type="NCBI Taxonomy" id="392414"/>
    <lineage>
        <taxon>Bacteria</taxon>
        <taxon>Thermotogati</taxon>
        <taxon>Deinococcota</taxon>
        <taxon>Deinococci</taxon>
        <taxon>Deinococcales</taxon>
        <taxon>Deinococcaceae</taxon>
        <taxon>Deinococcus</taxon>
    </lineage>
</organism>
<evidence type="ECO:0000259" key="2">
    <source>
        <dbReference type="Pfam" id="PF03807"/>
    </source>
</evidence>
<dbReference type="EMBL" id="BMOD01000007">
    <property type="protein sequence ID" value="GGJ36543.1"/>
    <property type="molecule type" value="Genomic_DNA"/>
</dbReference>
<dbReference type="Gene3D" id="3.40.50.720">
    <property type="entry name" value="NAD(P)-binding Rossmann-like Domain"/>
    <property type="match status" value="1"/>
</dbReference>
<dbReference type="InterPro" id="IPR036291">
    <property type="entry name" value="NAD(P)-bd_dom_sf"/>
</dbReference>
<dbReference type="RefSeq" id="WP_189002860.1">
    <property type="nucleotide sequence ID" value="NZ_BMOD01000007.1"/>
</dbReference>
<comment type="caution">
    <text evidence="3">The sequence shown here is derived from an EMBL/GenBank/DDBJ whole genome shotgun (WGS) entry which is preliminary data.</text>
</comment>
<reference evidence="4" key="1">
    <citation type="journal article" date="2019" name="Int. J. Syst. Evol. Microbiol.">
        <title>The Global Catalogue of Microorganisms (GCM) 10K type strain sequencing project: providing services to taxonomists for standard genome sequencing and annotation.</title>
        <authorList>
            <consortium name="The Broad Institute Genomics Platform"/>
            <consortium name="The Broad Institute Genome Sequencing Center for Infectious Disease"/>
            <person name="Wu L."/>
            <person name="Ma J."/>
        </authorList>
    </citation>
    <scope>NUCLEOTIDE SEQUENCE [LARGE SCALE GENOMIC DNA]</scope>
    <source>
        <strain evidence="4">JCM 14370</strain>
    </source>
</reference>
<protein>
    <submittedName>
        <fullName evidence="3">Oxidoreductase</fullName>
    </submittedName>
</protein>
<keyword evidence="4" id="KW-1185">Reference proteome</keyword>
<dbReference type="PANTHER" id="PTHR14239:SF0">
    <property type="entry name" value="F420-DEPENDENT NADP REDUCTASE"/>
    <property type="match status" value="1"/>
</dbReference>